<dbReference type="AlphaFoldDB" id="A0A1U9Z2I6"/>
<dbReference type="EMBL" id="CP020330">
    <property type="protein sequence ID" value="AQZ51909.1"/>
    <property type="molecule type" value="Genomic_DNA"/>
</dbReference>
<dbReference type="InterPro" id="IPR014915">
    <property type="entry name" value="Phage_TLS_TfmB"/>
</dbReference>
<dbReference type="eggNOG" id="ENOG50343RI">
    <property type="taxonomic scope" value="Bacteria"/>
</dbReference>
<dbReference type="KEGG" id="mmed:Mame_02583"/>
<accession>A0A1U9Z2I6</accession>
<dbReference type="STRING" id="1122214.Mame_02583"/>
<reference evidence="1 2" key="1">
    <citation type="submission" date="2017-03" db="EMBL/GenBank/DDBJ databases">
        <title>Foreign affairs: Plasmid Transfer between Roseobacters and Rhizobia.</title>
        <authorList>
            <person name="Bartling P."/>
            <person name="Bunk B."/>
            <person name="Overmann J."/>
            <person name="Brinkmann H."/>
            <person name="Petersen J."/>
        </authorList>
    </citation>
    <scope>NUCLEOTIDE SEQUENCE [LARGE SCALE GENOMIC DNA]</scope>
    <source>
        <strain evidence="1 2">MACL11</strain>
    </source>
</reference>
<dbReference type="Pfam" id="PF08809">
    <property type="entry name" value="DUF1799"/>
    <property type="match status" value="1"/>
</dbReference>
<sequence>MGVTVEVAPDAFEAEAIEIMADNRDSMLGFLAVETQWRVAATMAGMIWLGLDYNAVDVAMRRQGMPDAVFADLRTMEAEALAILNGGE</sequence>
<gene>
    <name evidence="1" type="ORF">Mame_02583</name>
</gene>
<protein>
    <recommendedName>
        <fullName evidence="3">DUF1799 domain-containing protein</fullName>
    </recommendedName>
</protein>
<evidence type="ECO:0000313" key="1">
    <source>
        <dbReference type="EMBL" id="AQZ51909.1"/>
    </source>
</evidence>
<dbReference type="OrthoDB" id="7691032at2"/>
<organism evidence="1 2">
    <name type="scientific">Martelella mediterranea DSM 17316</name>
    <dbReference type="NCBI Taxonomy" id="1122214"/>
    <lineage>
        <taxon>Bacteria</taxon>
        <taxon>Pseudomonadati</taxon>
        <taxon>Pseudomonadota</taxon>
        <taxon>Alphaproteobacteria</taxon>
        <taxon>Hyphomicrobiales</taxon>
        <taxon>Aurantimonadaceae</taxon>
        <taxon>Martelella</taxon>
    </lineage>
</organism>
<evidence type="ECO:0000313" key="2">
    <source>
        <dbReference type="Proteomes" id="UP000191135"/>
    </source>
</evidence>
<name>A0A1U9Z2I6_9HYPH</name>
<proteinExistence type="predicted"/>
<keyword evidence="2" id="KW-1185">Reference proteome</keyword>
<evidence type="ECO:0008006" key="3">
    <source>
        <dbReference type="Google" id="ProtNLM"/>
    </source>
</evidence>
<dbReference type="Proteomes" id="UP000191135">
    <property type="component" value="Chromosome"/>
</dbReference>